<dbReference type="CDD" id="cd07153">
    <property type="entry name" value="Fur_like"/>
    <property type="match status" value="1"/>
</dbReference>
<protein>
    <submittedName>
        <fullName evidence="9">Fur family peroxide stress response transcriptional regulator</fullName>
    </submittedName>
</protein>
<evidence type="ECO:0000256" key="2">
    <source>
        <dbReference type="ARBA" id="ARBA00022491"/>
    </source>
</evidence>
<dbReference type="RefSeq" id="WP_243164597.1">
    <property type="nucleotide sequence ID" value="NZ_JACHFW010000001.1"/>
</dbReference>
<dbReference type="Pfam" id="PF01475">
    <property type="entry name" value="FUR"/>
    <property type="match status" value="1"/>
</dbReference>
<dbReference type="GO" id="GO:1900376">
    <property type="term" value="P:regulation of secondary metabolite biosynthetic process"/>
    <property type="evidence" value="ECO:0007669"/>
    <property type="project" value="TreeGrafter"/>
</dbReference>
<evidence type="ECO:0000256" key="7">
    <source>
        <dbReference type="PIRSR" id="PIRSR602481-1"/>
    </source>
</evidence>
<gene>
    <name evidence="9" type="ORF">HNP82_000314</name>
</gene>
<keyword evidence="6" id="KW-0804">Transcription</keyword>
<dbReference type="EMBL" id="JACHFW010000001">
    <property type="protein sequence ID" value="MBB5263220.1"/>
    <property type="molecule type" value="Genomic_DNA"/>
</dbReference>
<comment type="cofactor">
    <cofactor evidence="7">
        <name>Zn(2+)</name>
        <dbReference type="ChEBI" id="CHEBI:29105"/>
    </cofactor>
    <text evidence="7">Binds 1 zinc ion per subunit.</text>
</comment>
<evidence type="ECO:0000256" key="8">
    <source>
        <dbReference type="PIRSR" id="PIRSR602481-2"/>
    </source>
</evidence>
<keyword evidence="3 7" id="KW-0862">Zinc</keyword>
<evidence type="ECO:0000313" key="10">
    <source>
        <dbReference type="Proteomes" id="UP000543642"/>
    </source>
</evidence>
<evidence type="ECO:0000256" key="4">
    <source>
        <dbReference type="ARBA" id="ARBA00023015"/>
    </source>
</evidence>
<dbReference type="SUPFAM" id="SSF46785">
    <property type="entry name" value="Winged helix' DNA-binding domain"/>
    <property type="match status" value="1"/>
</dbReference>
<dbReference type="AlphaFoldDB" id="A0A7W8H7T8"/>
<evidence type="ECO:0000256" key="5">
    <source>
        <dbReference type="ARBA" id="ARBA00023125"/>
    </source>
</evidence>
<dbReference type="GO" id="GO:0000976">
    <property type="term" value="F:transcription cis-regulatory region binding"/>
    <property type="evidence" value="ECO:0007669"/>
    <property type="project" value="TreeGrafter"/>
</dbReference>
<evidence type="ECO:0000313" key="9">
    <source>
        <dbReference type="EMBL" id="MBB5263220.1"/>
    </source>
</evidence>
<keyword evidence="10" id="KW-1185">Reference proteome</keyword>
<dbReference type="InterPro" id="IPR036388">
    <property type="entry name" value="WH-like_DNA-bd_sf"/>
</dbReference>
<dbReference type="InterPro" id="IPR002481">
    <property type="entry name" value="FUR"/>
</dbReference>
<dbReference type="GO" id="GO:0045892">
    <property type="term" value="P:negative regulation of DNA-templated transcription"/>
    <property type="evidence" value="ECO:0007669"/>
    <property type="project" value="TreeGrafter"/>
</dbReference>
<dbReference type="Gene3D" id="1.10.10.10">
    <property type="entry name" value="Winged helix-like DNA-binding domain superfamily/Winged helix DNA-binding domain"/>
    <property type="match status" value="1"/>
</dbReference>
<accession>A0A7W8H7T8</accession>
<comment type="similarity">
    <text evidence="1">Belongs to the Fur family.</text>
</comment>
<feature type="binding site" evidence="8">
    <location>
        <position position="114"/>
    </location>
    <ligand>
        <name>Fe cation</name>
        <dbReference type="ChEBI" id="CHEBI:24875"/>
    </ligand>
</feature>
<evidence type="ECO:0000256" key="1">
    <source>
        <dbReference type="ARBA" id="ARBA00007957"/>
    </source>
</evidence>
<evidence type="ECO:0000256" key="3">
    <source>
        <dbReference type="ARBA" id="ARBA00022833"/>
    </source>
</evidence>
<sequence>MKTVKYSRQREAIKKYLMSTKEHPTAEMVYEAIRQVCPNISLGTVYRNLTFLEEHGEITRLHCGEGSDRFDGNIDPHYHFICRECGCVQDLPMLPIDHIDTIAAEHFDGTIEGHYTYFFGICAGCKAGENIAG</sequence>
<reference evidence="9 10" key="1">
    <citation type="submission" date="2020-08" db="EMBL/GenBank/DDBJ databases">
        <title>Genomic Encyclopedia of Type Strains, Phase IV (KMG-IV): sequencing the most valuable type-strain genomes for metagenomic binning, comparative biology and taxonomic classification.</title>
        <authorList>
            <person name="Goeker M."/>
        </authorList>
    </citation>
    <scope>NUCLEOTIDE SEQUENCE [LARGE SCALE GENOMIC DNA]</scope>
    <source>
        <strain evidence="9 10">DSM 106146</strain>
    </source>
</reference>
<dbReference type="GO" id="GO:0003700">
    <property type="term" value="F:DNA-binding transcription factor activity"/>
    <property type="evidence" value="ECO:0007669"/>
    <property type="project" value="InterPro"/>
</dbReference>
<proteinExistence type="inferred from homology"/>
<dbReference type="InterPro" id="IPR043135">
    <property type="entry name" value="Fur_C"/>
</dbReference>
<dbReference type="PANTHER" id="PTHR33202">
    <property type="entry name" value="ZINC UPTAKE REGULATION PROTEIN"/>
    <property type="match status" value="1"/>
</dbReference>
<comment type="cofactor">
    <cofactor evidence="8">
        <name>Mn(2+)</name>
        <dbReference type="ChEBI" id="CHEBI:29035"/>
    </cofactor>
    <cofactor evidence="8">
        <name>Fe(2+)</name>
        <dbReference type="ChEBI" id="CHEBI:29033"/>
    </cofactor>
    <text evidence="8">Binds 1 Mn(2+) or Fe(2+) ion per subunit.</text>
</comment>
<feature type="binding site" evidence="7">
    <location>
        <position position="82"/>
    </location>
    <ligand>
        <name>Zn(2+)</name>
        <dbReference type="ChEBI" id="CHEBI:29105"/>
    </ligand>
</feature>
<feature type="binding site" evidence="7">
    <location>
        <position position="125"/>
    </location>
    <ligand>
        <name>Zn(2+)</name>
        <dbReference type="ChEBI" id="CHEBI:29105"/>
    </ligand>
</feature>
<dbReference type="PANTHER" id="PTHR33202:SF7">
    <property type="entry name" value="FERRIC UPTAKE REGULATION PROTEIN"/>
    <property type="match status" value="1"/>
</dbReference>
<dbReference type="InterPro" id="IPR036390">
    <property type="entry name" value="WH_DNA-bd_sf"/>
</dbReference>
<dbReference type="Proteomes" id="UP000543642">
    <property type="component" value="Unassembled WGS sequence"/>
</dbReference>
<comment type="caution">
    <text evidence="9">The sequence shown here is derived from an EMBL/GenBank/DDBJ whole genome shotgun (WGS) entry which is preliminary data.</text>
</comment>
<organism evidence="9 10">
    <name type="scientific">Catenibacillus scindens</name>
    <dbReference type="NCBI Taxonomy" id="673271"/>
    <lineage>
        <taxon>Bacteria</taxon>
        <taxon>Bacillati</taxon>
        <taxon>Bacillota</taxon>
        <taxon>Clostridia</taxon>
        <taxon>Lachnospirales</taxon>
        <taxon>Lachnospiraceae</taxon>
        <taxon>Catenibacillus</taxon>
    </lineage>
</organism>
<evidence type="ECO:0000256" key="6">
    <source>
        <dbReference type="ARBA" id="ARBA00023163"/>
    </source>
</evidence>
<keyword evidence="2" id="KW-0678">Repressor</keyword>
<dbReference type="GO" id="GO:0008270">
    <property type="term" value="F:zinc ion binding"/>
    <property type="evidence" value="ECO:0007669"/>
    <property type="project" value="TreeGrafter"/>
</dbReference>
<keyword evidence="7" id="KW-0479">Metal-binding</keyword>
<keyword evidence="8" id="KW-0408">Iron</keyword>
<feature type="binding site" evidence="7">
    <location>
        <position position="122"/>
    </location>
    <ligand>
        <name>Zn(2+)</name>
        <dbReference type="ChEBI" id="CHEBI:29105"/>
    </ligand>
</feature>
<keyword evidence="4" id="KW-0805">Transcription regulation</keyword>
<dbReference type="Gene3D" id="3.30.1490.190">
    <property type="match status" value="1"/>
</dbReference>
<feature type="binding site" evidence="7">
    <location>
        <position position="85"/>
    </location>
    <ligand>
        <name>Zn(2+)</name>
        <dbReference type="ChEBI" id="CHEBI:29105"/>
    </ligand>
</feature>
<keyword evidence="5" id="KW-0238">DNA-binding</keyword>
<name>A0A7W8H7T8_9FIRM</name>